<dbReference type="STRING" id="1537102.L1LE89"/>
<keyword evidence="9" id="KW-1185">Reference proteome</keyword>
<evidence type="ECO:0000313" key="8">
    <source>
        <dbReference type="EMBL" id="EKX73599.1"/>
    </source>
</evidence>
<proteinExistence type="predicted"/>
<comment type="caution">
    <text evidence="8">The sequence shown here is derived from an EMBL/GenBank/DDBJ whole genome shotgun (WGS) entry which is preliminary data.</text>
</comment>
<feature type="compositionally biased region" description="Basic and acidic residues" evidence="6">
    <location>
        <begin position="891"/>
        <end position="903"/>
    </location>
</feature>
<evidence type="ECO:0000256" key="1">
    <source>
        <dbReference type="ARBA" id="ARBA00004123"/>
    </source>
</evidence>
<dbReference type="Proteomes" id="UP000031512">
    <property type="component" value="Unassembled WGS sequence"/>
</dbReference>
<dbReference type="PROSITE" id="PS50171">
    <property type="entry name" value="ZF_MATRIN"/>
    <property type="match status" value="1"/>
</dbReference>
<dbReference type="Pfam" id="PF11931">
    <property type="entry name" value="SF3a60_Prp9_C"/>
    <property type="match status" value="1"/>
</dbReference>
<dbReference type="eggNOG" id="KOG2636">
    <property type="taxonomic scope" value="Eukaryota"/>
</dbReference>
<dbReference type="InterPro" id="IPR051421">
    <property type="entry name" value="RNA_Proc_DNA_Dmg_Regulator"/>
</dbReference>
<dbReference type="InterPro" id="IPR000690">
    <property type="entry name" value="Matrin/U1-C_Znf_C2H2"/>
</dbReference>
<evidence type="ECO:0000256" key="3">
    <source>
        <dbReference type="ARBA" id="ARBA00022771"/>
    </source>
</evidence>
<keyword evidence="4" id="KW-0862">Zinc</keyword>
<accession>L1LE89</accession>
<dbReference type="VEuPathDB" id="PiroplasmaDB:BEWA_036350"/>
<dbReference type="PANTHER" id="PTHR12786:SF2">
    <property type="entry name" value="SPLICING FACTOR 3A SUBUNIT 3"/>
    <property type="match status" value="1"/>
</dbReference>
<organism evidence="8 9">
    <name type="scientific">Theileria equi strain WA</name>
    <dbReference type="NCBI Taxonomy" id="1537102"/>
    <lineage>
        <taxon>Eukaryota</taxon>
        <taxon>Sar</taxon>
        <taxon>Alveolata</taxon>
        <taxon>Apicomplexa</taxon>
        <taxon>Aconoidasida</taxon>
        <taxon>Piroplasmida</taxon>
        <taxon>Theileriidae</taxon>
        <taxon>Theileria</taxon>
    </lineage>
</organism>
<sequence>MKFILERTREGQEDLEYLEKAISALLNDRRRASGQKLVTIETAIKNLVTEAQGVANMLLGYYGDTDGLRKKEIKFIADTSINNVTSFTRYTHWIPDGSERTFILYKELQDGSKIVESSVGVSIPNVESVSVYYWNGNLGKPILLEVTIGGGGKPETKHYCHSSTTGGGRGNWSNADNEDKELLYLLDENNCRRNRAVPFNINKPEDTSQIYNDDQVPQCVKDTRKITEYGPKPAPPGGEYTVKECVVYNDPSDPFETGTKVSRVIFGKMNTDISLPNNYPVSRIRVFSQKNVDSTPLILQFVKKGGEEQRWFYSKTLDCLAWGIVNNYRSEGFYNDSAGYYPTDDLTTELDNVRCFRESLVTMNISESVSAGQSYCCIYHSDSREGKVTVSERSVQVGSGTKEIPFHKHAITDESTNLVKIKFSSQWNQGTEIKRITLSKQNLPITGPVSVYAFYCQKNPVLIYIEGGRPLTVNKWFKKNGDTWIQVLNNVPGPEQIDDCTSWTQLNNELTKLGCQSYGECNEPTQSSPLQDPATVVSDLGGVKGSGEKILSDLMNFGKLGYGFAGLFGLDLTLQLVKDIASSSQAEDQIPVPPDATDTGNDSDAESKSAEAQNPAGSSNLDATTPELASRATGQGSPPETAKLTGGELTAAGTDVQDTDTLWNNYYSTLKNIKDYYRHNEQYNAPIEARNLKSMVKKACADVHLDSIFKPEENSGKCIYLQDFYIKFVNLQPLRNYRLNTHRQQEIHRLRNKGLTDDKLLESHVAPFVEMDYVTYLSTFHQFHLIPRYCKYRNAEYIKYLQDLYAYLADFFCRQNPLANSKNLEASMEESFKTSWESNSLQYWKDKTYTLELYNAPSDKLFSSKGVLESFTKGKKYAALLAKHLAREEEAKVSTDNGKDHSASDTNEGPDDATNVLPWYAKSVEHDREIARLEYLVCAYKETLQGTVDASIESVEKRESRTHKELNSLTEEILKAVEETPEVNLEESSEDEDEEKVVYNPLNLPLGWDGKPIPYWLYKLHGLGQEFKCEICGNYSYWGRKAFENHFQEWRHSFGMRCLKIPNTPHFKEITKIEDAFALYEKLKTVSDRNTFKVAQEAECEDSEGNLMSVKAYEDLKRQGLL</sequence>
<dbReference type="EMBL" id="ACOU01000002">
    <property type="protein sequence ID" value="EKX73599.1"/>
    <property type="molecule type" value="Genomic_DNA"/>
</dbReference>
<comment type="subcellular location">
    <subcellularLocation>
        <location evidence="1">Nucleus</location>
    </subcellularLocation>
</comment>
<feature type="region of interest" description="Disordered" evidence="6">
    <location>
        <begin position="891"/>
        <end position="914"/>
    </location>
</feature>
<evidence type="ECO:0000256" key="5">
    <source>
        <dbReference type="ARBA" id="ARBA00023242"/>
    </source>
</evidence>
<keyword evidence="5" id="KW-0539">Nucleus</keyword>
<feature type="domain" description="Matrin-type" evidence="7">
    <location>
        <begin position="1027"/>
        <end position="1058"/>
    </location>
</feature>
<dbReference type="AlphaFoldDB" id="L1LE89"/>
<dbReference type="GeneID" id="15806522"/>
<dbReference type="GO" id="GO:0003723">
    <property type="term" value="F:RNA binding"/>
    <property type="evidence" value="ECO:0007669"/>
    <property type="project" value="InterPro"/>
</dbReference>
<evidence type="ECO:0000259" key="7">
    <source>
        <dbReference type="PROSITE" id="PS50171"/>
    </source>
</evidence>
<evidence type="ECO:0000256" key="4">
    <source>
        <dbReference type="ARBA" id="ARBA00022833"/>
    </source>
</evidence>
<keyword evidence="2" id="KW-0479">Metal-binding</keyword>
<evidence type="ECO:0000256" key="6">
    <source>
        <dbReference type="SAM" id="MobiDB-lite"/>
    </source>
</evidence>
<reference evidence="8 9" key="1">
    <citation type="journal article" date="2012" name="BMC Genomics">
        <title>Comparative genomic analysis and phylogenetic position of Theileria equi.</title>
        <authorList>
            <person name="Kappmeyer L.S."/>
            <person name="Thiagarajan M."/>
            <person name="Herndon D.R."/>
            <person name="Ramsay J.D."/>
            <person name="Caler E."/>
            <person name="Djikeng A."/>
            <person name="Gillespie J.J."/>
            <person name="Lau A.O."/>
            <person name="Roalson E.H."/>
            <person name="Silva J.C."/>
            <person name="Silva M.G."/>
            <person name="Suarez C.E."/>
            <person name="Ueti M.W."/>
            <person name="Nene V.M."/>
            <person name="Mealey R.H."/>
            <person name="Knowles D.P."/>
            <person name="Brayton K.A."/>
        </authorList>
    </citation>
    <scope>NUCLEOTIDE SEQUENCE [LARGE SCALE GENOMIC DNA]</scope>
    <source>
        <strain evidence="8 9">WA</strain>
    </source>
</reference>
<dbReference type="GO" id="GO:0000398">
    <property type="term" value="P:mRNA splicing, via spliceosome"/>
    <property type="evidence" value="ECO:0007669"/>
    <property type="project" value="InterPro"/>
</dbReference>
<feature type="region of interest" description="Disordered" evidence="6">
    <location>
        <begin position="583"/>
        <end position="646"/>
    </location>
</feature>
<protein>
    <recommendedName>
        <fullName evidence="7">Matrin-type domain-containing protein</fullName>
    </recommendedName>
</protein>
<evidence type="ECO:0000256" key="2">
    <source>
        <dbReference type="ARBA" id="ARBA00022723"/>
    </source>
</evidence>
<dbReference type="RefSeq" id="XP_004833051.1">
    <property type="nucleotide sequence ID" value="XM_004832994.1"/>
</dbReference>
<dbReference type="GO" id="GO:0008270">
    <property type="term" value="F:zinc ion binding"/>
    <property type="evidence" value="ECO:0007669"/>
    <property type="project" value="UniProtKB-KW"/>
</dbReference>
<keyword evidence="3" id="KW-0863">Zinc-finger</keyword>
<feature type="compositionally biased region" description="Polar residues" evidence="6">
    <location>
        <begin position="610"/>
        <end position="623"/>
    </location>
</feature>
<dbReference type="OrthoDB" id="2160351at2759"/>
<dbReference type="GO" id="GO:0005681">
    <property type="term" value="C:spliceosomal complex"/>
    <property type="evidence" value="ECO:0007669"/>
    <property type="project" value="InterPro"/>
</dbReference>
<dbReference type="InterPro" id="IPR024598">
    <property type="entry name" value="SF3a60/Prp9_C"/>
</dbReference>
<dbReference type="PANTHER" id="PTHR12786">
    <property type="entry name" value="SPLICING FACTOR SF3A-RELATED"/>
    <property type="match status" value="1"/>
</dbReference>
<evidence type="ECO:0000313" key="9">
    <source>
        <dbReference type="Proteomes" id="UP000031512"/>
    </source>
</evidence>
<name>L1LE89_THEEQ</name>
<dbReference type="KEGG" id="beq:BEWA_036350"/>
<gene>
    <name evidence="8" type="ORF">BEWA_036350</name>
</gene>